<keyword evidence="6" id="KW-1185">Reference proteome</keyword>
<organism evidence="5 6">
    <name type="scientific">Albula goreensis</name>
    <dbReference type="NCBI Taxonomy" id="1534307"/>
    <lineage>
        <taxon>Eukaryota</taxon>
        <taxon>Metazoa</taxon>
        <taxon>Chordata</taxon>
        <taxon>Craniata</taxon>
        <taxon>Vertebrata</taxon>
        <taxon>Euteleostomi</taxon>
        <taxon>Actinopterygii</taxon>
        <taxon>Neopterygii</taxon>
        <taxon>Teleostei</taxon>
        <taxon>Albuliformes</taxon>
        <taxon>Albulidae</taxon>
        <taxon>Albula</taxon>
    </lineage>
</organism>
<dbReference type="EMBL" id="JAERUA010000022">
    <property type="protein sequence ID" value="KAI1884282.1"/>
    <property type="molecule type" value="Genomic_DNA"/>
</dbReference>
<protein>
    <recommendedName>
        <fullName evidence="4">Ig-like domain-containing protein</fullName>
    </recommendedName>
</protein>
<dbReference type="InterPro" id="IPR013783">
    <property type="entry name" value="Ig-like_fold"/>
</dbReference>
<dbReference type="InterPro" id="IPR003599">
    <property type="entry name" value="Ig_sub"/>
</dbReference>
<dbReference type="SMART" id="SM00408">
    <property type="entry name" value="IGc2"/>
    <property type="match status" value="2"/>
</dbReference>
<evidence type="ECO:0000313" key="5">
    <source>
        <dbReference type="EMBL" id="KAI1884282.1"/>
    </source>
</evidence>
<feature type="chain" id="PRO_5035892210" description="Ig-like domain-containing protein" evidence="3">
    <location>
        <begin position="22"/>
        <end position="378"/>
    </location>
</feature>
<dbReference type="Proteomes" id="UP000829720">
    <property type="component" value="Unassembled WGS sequence"/>
</dbReference>
<dbReference type="OrthoDB" id="5843397at2759"/>
<keyword evidence="2" id="KW-1133">Transmembrane helix</keyword>
<dbReference type="SMART" id="SM00409">
    <property type="entry name" value="IG"/>
    <property type="match status" value="2"/>
</dbReference>
<evidence type="ECO:0000313" key="6">
    <source>
        <dbReference type="Proteomes" id="UP000829720"/>
    </source>
</evidence>
<keyword evidence="2" id="KW-0812">Transmembrane</keyword>
<dbReference type="Gene3D" id="2.60.40.10">
    <property type="entry name" value="Immunoglobulins"/>
    <property type="match status" value="3"/>
</dbReference>
<dbReference type="PROSITE" id="PS50835">
    <property type="entry name" value="IG_LIKE"/>
    <property type="match status" value="2"/>
</dbReference>
<comment type="caution">
    <text evidence="5">The sequence shown here is derived from an EMBL/GenBank/DDBJ whole genome shotgun (WGS) entry which is preliminary data.</text>
</comment>
<dbReference type="Pfam" id="PF13927">
    <property type="entry name" value="Ig_3"/>
    <property type="match status" value="2"/>
</dbReference>
<evidence type="ECO:0000256" key="2">
    <source>
        <dbReference type="SAM" id="Phobius"/>
    </source>
</evidence>
<feature type="signal peptide" evidence="3">
    <location>
        <begin position="1"/>
        <end position="21"/>
    </location>
</feature>
<proteinExistence type="predicted"/>
<keyword evidence="3" id="KW-0732">Signal</keyword>
<feature type="domain" description="Ig-like" evidence="4">
    <location>
        <begin position="115"/>
        <end position="217"/>
    </location>
</feature>
<dbReference type="PANTHER" id="PTHR13771:SF9">
    <property type="entry name" value="INTERCELLULAR ADHESION MOLECULE 5"/>
    <property type="match status" value="1"/>
</dbReference>
<evidence type="ECO:0000256" key="3">
    <source>
        <dbReference type="SAM" id="SignalP"/>
    </source>
</evidence>
<name>A0A8T3CL90_9TELE</name>
<dbReference type="PANTHER" id="PTHR13771">
    <property type="entry name" value="INTERCELLULAR ADHESION MOLECULE"/>
    <property type="match status" value="1"/>
</dbReference>
<evidence type="ECO:0000259" key="4">
    <source>
        <dbReference type="PROSITE" id="PS50835"/>
    </source>
</evidence>
<evidence type="ECO:0000256" key="1">
    <source>
        <dbReference type="SAM" id="MobiDB-lite"/>
    </source>
</evidence>
<dbReference type="GO" id="GO:0007155">
    <property type="term" value="P:cell adhesion"/>
    <property type="evidence" value="ECO:0007669"/>
    <property type="project" value="InterPro"/>
</dbReference>
<dbReference type="InterPro" id="IPR003598">
    <property type="entry name" value="Ig_sub2"/>
</dbReference>
<dbReference type="InterPro" id="IPR036179">
    <property type="entry name" value="Ig-like_dom_sf"/>
</dbReference>
<dbReference type="AlphaFoldDB" id="A0A8T3CL90"/>
<dbReference type="GO" id="GO:0005178">
    <property type="term" value="F:integrin binding"/>
    <property type="evidence" value="ECO:0007669"/>
    <property type="project" value="InterPro"/>
</dbReference>
<sequence length="378" mass="41571">MELTNCGLLLMFSVFLDLTLCEPTTTPECPIQIQPDTVVVRYGDPASANCTVSEDHTGIGWEASEGSVDREQDVQFITWTFENLTDWEIQPKCYGNFMIYGQCEKELKVIMYKTPDSVSISAVNHTGPMLEGKQYQLQCEVQNIAPVRYLTVKWYKGETLEDQTTYDALTKTPVNVPSTLLITPTSADDGAQYSCVAELDLGPQPYPAAKSEPLTITVHYPPIFTSSNVETLEVTEGEGVPLDCCAQGNPPPEYSWTTPQNQDQTTNCTLTTSTSLSPGTHIYTCSASNYLGNQTKKFTVEVIPIVDYLPLIAGIVAIAVVIISAIFIFIYSIYYKNTRMGQYDLKGGKSNAQNGNVAQNGKDSSLPMKKLTQPCGHV</sequence>
<dbReference type="SUPFAM" id="SSF48726">
    <property type="entry name" value="Immunoglobulin"/>
    <property type="match status" value="2"/>
</dbReference>
<accession>A0A8T3CL90</accession>
<feature type="transmembrane region" description="Helical" evidence="2">
    <location>
        <begin position="308"/>
        <end position="334"/>
    </location>
</feature>
<feature type="region of interest" description="Disordered" evidence="1">
    <location>
        <begin position="354"/>
        <end position="378"/>
    </location>
</feature>
<dbReference type="InterPro" id="IPR047012">
    <property type="entry name" value="ICAM_VCAM"/>
</dbReference>
<feature type="compositionally biased region" description="Polar residues" evidence="1">
    <location>
        <begin position="354"/>
        <end position="363"/>
    </location>
</feature>
<feature type="domain" description="Ig-like" evidence="4">
    <location>
        <begin position="221"/>
        <end position="301"/>
    </location>
</feature>
<dbReference type="InterPro" id="IPR007110">
    <property type="entry name" value="Ig-like_dom"/>
</dbReference>
<keyword evidence="2" id="KW-0472">Membrane</keyword>
<reference evidence="5" key="1">
    <citation type="submission" date="2021-01" db="EMBL/GenBank/DDBJ databases">
        <authorList>
            <person name="Zahm M."/>
            <person name="Roques C."/>
            <person name="Cabau C."/>
            <person name="Klopp C."/>
            <person name="Donnadieu C."/>
            <person name="Jouanno E."/>
            <person name="Lampietro C."/>
            <person name="Louis A."/>
            <person name="Herpin A."/>
            <person name="Echchiki A."/>
            <person name="Berthelot C."/>
            <person name="Parey E."/>
            <person name="Roest-Crollius H."/>
            <person name="Braasch I."/>
            <person name="Postlethwait J."/>
            <person name="Bobe J."/>
            <person name="Montfort J."/>
            <person name="Bouchez O."/>
            <person name="Begum T."/>
            <person name="Mejri S."/>
            <person name="Adams A."/>
            <person name="Chen W.-J."/>
            <person name="Guiguen Y."/>
        </authorList>
    </citation>
    <scope>NUCLEOTIDE SEQUENCE</scope>
    <source>
        <tissue evidence="5">Blood</tissue>
    </source>
</reference>
<gene>
    <name evidence="5" type="ORF">AGOR_G00224830</name>
</gene>